<gene>
    <name evidence="2" type="ORF">GCM10017591_20480</name>
</gene>
<sequence length="105" mass="11015">MAIDSASLTLGEIATVEKLGGYSLASLDDSSAPKGNMLAALALVYRRRQGHPEFSWNEATALTITEAYEILGIKTTEASDAIATTEDKAPKASRSAKTSPATPTE</sequence>
<reference evidence="2" key="2">
    <citation type="submission" date="2023-01" db="EMBL/GenBank/DDBJ databases">
        <authorList>
            <person name="Sun Q."/>
            <person name="Evtushenko L."/>
        </authorList>
    </citation>
    <scope>NUCLEOTIDE SEQUENCE</scope>
    <source>
        <strain evidence="2">VKM Ac-1940</strain>
    </source>
</reference>
<dbReference type="AlphaFoldDB" id="A0A9W6M6U4"/>
<feature type="region of interest" description="Disordered" evidence="1">
    <location>
        <begin position="82"/>
        <end position="105"/>
    </location>
</feature>
<accession>A0A9W6M6U4</accession>
<reference evidence="2" key="1">
    <citation type="journal article" date="2014" name="Int. J. Syst. Evol. Microbiol.">
        <title>Complete genome sequence of Corynebacterium casei LMG S-19264T (=DSM 44701T), isolated from a smear-ripened cheese.</title>
        <authorList>
            <consortium name="US DOE Joint Genome Institute (JGI-PGF)"/>
            <person name="Walter F."/>
            <person name="Albersmeier A."/>
            <person name="Kalinowski J."/>
            <person name="Ruckert C."/>
        </authorList>
    </citation>
    <scope>NUCLEOTIDE SEQUENCE</scope>
    <source>
        <strain evidence="2">VKM Ac-1940</strain>
    </source>
</reference>
<protein>
    <recommendedName>
        <fullName evidence="4">Tail assembly chaperone</fullName>
    </recommendedName>
</protein>
<dbReference type="EMBL" id="BSER01000009">
    <property type="protein sequence ID" value="GLJ95985.1"/>
    <property type="molecule type" value="Genomic_DNA"/>
</dbReference>
<evidence type="ECO:0000313" key="3">
    <source>
        <dbReference type="Proteomes" id="UP001142291"/>
    </source>
</evidence>
<name>A0A9W6M6U4_9MICO</name>
<evidence type="ECO:0008006" key="4">
    <source>
        <dbReference type="Google" id="ProtNLM"/>
    </source>
</evidence>
<evidence type="ECO:0000256" key="1">
    <source>
        <dbReference type="SAM" id="MobiDB-lite"/>
    </source>
</evidence>
<dbReference type="RefSeq" id="WP_204963568.1">
    <property type="nucleotide sequence ID" value="NZ_BAAAUR010000001.1"/>
</dbReference>
<organism evidence="2 3">
    <name type="scientific">Microbacterium dextranolyticum</name>
    <dbReference type="NCBI Taxonomy" id="36806"/>
    <lineage>
        <taxon>Bacteria</taxon>
        <taxon>Bacillati</taxon>
        <taxon>Actinomycetota</taxon>
        <taxon>Actinomycetes</taxon>
        <taxon>Micrococcales</taxon>
        <taxon>Microbacteriaceae</taxon>
        <taxon>Microbacterium</taxon>
    </lineage>
</organism>
<proteinExistence type="predicted"/>
<keyword evidence="3" id="KW-1185">Reference proteome</keyword>
<evidence type="ECO:0000313" key="2">
    <source>
        <dbReference type="EMBL" id="GLJ95985.1"/>
    </source>
</evidence>
<dbReference type="Proteomes" id="UP001142291">
    <property type="component" value="Unassembled WGS sequence"/>
</dbReference>
<feature type="compositionally biased region" description="Polar residues" evidence="1">
    <location>
        <begin position="95"/>
        <end position="105"/>
    </location>
</feature>
<comment type="caution">
    <text evidence="2">The sequence shown here is derived from an EMBL/GenBank/DDBJ whole genome shotgun (WGS) entry which is preliminary data.</text>
</comment>